<protein>
    <submittedName>
        <fullName evidence="1">Uncharacterized protein</fullName>
    </submittedName>
</protein>
<dbReference type="Proteomes" id="UP001314229">
    <property type="component" value="Unassembled WGS sequence"/>
</dbReference>
<evidence type="ECO:0000313" key="1">
    <source>
        <dbReference type="EMBL" id="CAK6972557.1"/>
    </source>
</evidence>
<gene>
    <name evidence="1" type="ORF">FSCOSCO3_A011601</name>
</gene>
<sequence>MRILLPSSSCSFKEWGSSFFVHPRVPTKLVFLACKTVASFRNGAPYSMCYFWTSAASKTFDARFIRLIPHALNTFTLGFGGEQLLIYSDVGTSLVAGYAVLNKLTPSGRHQSKLVIL</sequence>
<reference evidence="1 2" key="1">
    <citation type="submission" date="2024-01" db="EMBL/GenBank/DDBJ databases">
        <authorList>
            <person name="Alioto T."/>
            <person name="Alioto T."/>
            <person name="Gomez Garrido J."/>
        </authorList>
    </citation>
    <scope>NUCLEOTIDE SEQUENCE [LARGE SCALE GENOMIC DNA]</scope>
</reference>
<name>A0AAV1PPX0_SCOSC</name>
<keyword evidence="2" id="KW-1185">Reference proteome</keyword>
<organism evidence="1 2">
    <name type="scientific">Scomber scombrus</name>
    <name type="common">Atlantic mackerel</name>
    <name type="synonym">Scomber vernalis</name>
    <dbReference type="NCBI Taxonomy" id="13677"/>
    <lineage>
        <taxon>Eukaryota</taxon>
        <taxon>Metazoa</taxon>
        <taxon>Chordata</taxon>
        <taxon>Craniata</taxon>
        <taxon>Vertebrata</taxon>
        <taxon>Euteleostomi</taxon>
        <taxon>Actinopterygii</taxon>
        <taxon>Neopterygii</taxon>
        <taxon>Teleostei</taxon>
        <taxon>Neoteleostei</taxon>
        <taxon>Acanthomorphata</taxon>
        <taxon>Pelagiaria</taxon>
        <taxon>Scombriformes</taxon>
        <taxon>Scombridae</taxon>
        <taxon>Scomber</taxon>
    </lineage>
</organism>
<dbReference type="AlphaFoldDB" id="A0AAV1PPX0"/>
<accession>A0AAV1PPX0</accession>
<proteinExistence type="predicted"/>
<comment type="caution">
    <text evidence="1">The sequence shown here is derived from an EMBL/GenBank/DDBJ whole genome shotgun (WGS) entry which is preliminary data.</text>
</comment>
<evidence type="ECO:0000313" key="2">
    <source>
        <dbReference type="Proteomes" id="UP001314229"/>
    </source>
</evidence>
<dbReference type="EMBL" id="CAWUFR010000205">
    <property type="protein sequence ID" value="CAK6972557.1"/>
    <property type="molecule type" value="Genomic_DNA"/>
</dbReference>